<accession>A0A1S3HF78</accession>
<organism evidence="2 3">
    <name type="scientific">Lingula anatina</name>
    <name type="common">Brachiopod</name>
    <name type="synonym">Lingula unguis</name>
    <dbReference type="NCBI Taxonomy" id="7574"/>
    <lineage>
        <taxon>Eukaryota</taxon>
        <taxon>Metazoa</taxon>
        <taxon>Spiralia</taxon>
        <taxon>Lophotrochozoa</taxon>
        <taxon>Brachiopoda</taxon>
        <taxon>Linguliformea</taxon>
        <taxon>Lingulata</taxon>
        <taxon>Lingulida</taxon>
        <taxon>Linguloidea</taxon>
        <taxon>Lingulidae</taxon>
        <taxon>Lingula</taxon>
    </lineage>
</organism>
<dbReference type="RefSeq" id="XP_013384151.1">
    <property type="nucleotide sequence ID" value="XM_013528697.1"/>
</dbReference>
<protein>
    <submittedName>
        <fullName evidence="3">Progesterone-induced-blocking factor 1-like</fullName>
    </submittedName>
</protein>
<dbReference type="PANTHER" id="PTHR18950:SF0">
    <property type="entry name" value="PROGESTERONE IMMUNOMODULATORY BINDING FACTOR 1"/>
    <property type="match status" value="1"/>
</dbReference>
<dbReference type="STRING" id="7574.A0A1S3HF78"/>
<dbReference type="GO" id="GO:0060271">
    <property type="term" value="P:cilium assembly"/>
    <property type="evidence" value="ECO:0007669"/>
    <property type="project" value="TreeGrafter"/>
</dbReference>
<feature type="non-terminal residue" evidence="3">
    <location>
        <position position="1"/>
    </location>
</feature>
<dbReference type="GO" id="GO:0005815">
    <property type="term" value="C:microtubule organizing center"/>
    <property type="evidence" value="ECO:0007669"/>
    <property type="project" value="TreeGrafter"/>
</dbReference>
<evidence type="ECO:0000313" key="3">
    <source>
        <dbReference type="RefSeq" id="XP_013384151.1"/>
    </source>
</evidence>
<dbReference type="OrthoDB" id="299638at2759"/>
<evidence type="ECO:0000256" key="1">
    <source>
        <dbReference type="SAM" id="Coils"/>
    </source>
</evidence>
<dbReference type="InParanoid" id="A0A1S3HF78"/>
<dbReference type="Proteomes" id="UP000085678">
    <property type="component" value="Unplaced"/>
</dbReference>
<sequence>VRLAQRVLSLQKKNTTLQDDLEKETKKRNQLEGMLEESSSLLQSLQQPQTYLIEVMRNKDGKIQELTKDSNQLKEEIKQLHKERKDLLTSKQQLAADLEKLLGHGEELRGMKETLRSTLTAQTAYR</sequence>
<gene>
    <name evidence="3" type="primary">LOC106154365</name>
</gene>
<feature type="coiled-coil region" evidence="1">
    <location>
        <begin position="7"/>
        <end position="97"/>
    </location>
</feature>
<dbReference type="InterPro" id="IPR026205">
    <property type="entry name" value="PIBF1"/>
</dbReference>
<dbReference type="GeneID" id="106154365"/>
<evidence type="ECO:0000313" key="2">
    <source>
        <dbReference type="Proteomes" id="UP000085678"/>
    </source>
</evidence>
<reference evidence="3" key="1">
    <citation type="submission" date="2025-08" db="UniProtKB">
        <authorList>
            <consortium name="RefSeq"/>
        </authorList>
    </citation>
    <scope>IDENTIFICATION</scope>
    <source>
        <tissue evidence="3">Gonads</tissue>
    </source>
</reference>
<dbReference type="PANTHER" id="PTHR18950">
    <property type="entry name" value="PROGESTERONE-INDUCED BLOCKING FACTOR 1"/>
    <property type="match status" value="1"/>
</dbReference>
<keyword evidence="2" id="KW-1185">Reference proteome</keyword>
<keyword evidence="1" id="KW-0175">Coiled coil</keyword>
<name>A0A1S3HF78_LINAN</name>
<proteinExistence type="predicted"/>
<dbReference type="AlphaFoldDB" id="A0A1S3HF78"/>
<dbReference type="KEGG" id="lak:106154365"/>